<feature type="transmembrane region" description="Helical" evidence="2">
    <location>
        <begin position="102"/>
        <end position="121"/>
    </location>
</feature>
<dbReference type="EMBL" id="JBHUFU010000011">
    <property type="protein sequence ID" value="MFD1831740.1"/>
    <property type="molecule type" value="Genomic_DNA"/>
</dbReference>
<evidence type="ECO:0000313" key="3">
    <source>
        <dbReference type="EMBL" id="MFD1831740.1"/>
    </source>
</evidence>
<feature type="compositionally biased region" description="Basic and acidic residues" evidence="1">
    <location>
        <begin position="253"/>
        <end position="263"/>
    </location>
</feature>
<proteinExistence type="predicted"/>
<evidence type="ECO:0000313" key="4">
    <source>
        <dbReference type="Proteomes" id="UP001597365"/>
    </source>
</evidence>
<organism evidence="3 4">
    <name type="scientific">Streptomyces desertarenae</name>
    <dbReference type="NCBI Taxonomy" id="2666184"/>
    <lineage>
        <taxon>Bacteria</taxon>
        <taxon>Bacillati</taxon>
        <taxon>Actinomycetota</taxon>
        <taxon>Actinomycetes</taxon>
        <taxon>Kitasatosporales</taxon>
        <taxon>Streptomycetaceae</taxon>
        <taxon>Streptomyces</taxon>
    </lineage>
</organism>
<evidence type="ECO:0000256" key="1">
    <source>
        <dbReference type="SAM" id="MobiDB-lite"/>
    </source>
</evidence>
<evidence type="ECO:0000256" key="2">
    <source>
        <dbReference type="SAM" id="Phobius"/>
    </source>
</evidence>
<dbReference type="RefSeq" id="WP_380901967.1">
    <property type="nucleotide sequence ID" value="NZ_JBHUFU010000011.1"/>
</dbReference>
<keyword evidence="2" id="KW-0472">Membrane</keyword>
<name>A0ABW4PNX0_9ACTN</name>
<reference evidence="4" key="1">
    <citation type="journal article" date="2019" name="Int. J. Syst. Evol. Microbiol.">
        <title>The Global Catalogue of Microorganisms (GCM) 10K type strain sequencing project: providing services to taxonomists for standard genome sequencing and annotation.</title>
        <authorList>
            <consortium name="The Broad Institute Genomics Platform"/>
            <consortium name="The Broad Institute Genome Sequencing Center for Infectious Disease"/>
            <person name="Wu L."/>
            <person name="Ma J."/>
        </authorList>
    </citation>
    <scope>NUCLEOTIDE SEQUENCE [LARGE SCALE GENOMIC DNA]</scope>
    <source>
        <strain evidence="4">CGMCC 4.7455</strain>
    </source>
</reference>
<keyword evidence="4" id="KW-1185">Reference proteome</keyword>
<keyword evidence="2" id="KW-0812">Transmembrane</keyword>
<accession>A0ABW4PNX0</accession>
<dbReference type="Proteomes" id="UP001597365">
    <property type="component" value="Unassembled WGS sequence"/>
</dbReference>
<protein>
    <submittedName>
        <fullName evidence="3">Uncharacterized protein</fullName>
    </submittedName>
</protein>
<gene>
    <name evidence="3" type="ORF">ACFSJS_19100</name>
</gene>
<keyword evidence="2" id="KW-1133">Transmembrane helix</keyword>
<sequence length="263" mass="27537">MTSLLVAAVTVTLTVWVVSLIRSVRWRALVYSLPIPITMMSIATPFHVDGGELLGVAALNAFFVVVAVLHVRMGLHIVVADLAGVLVYLGLSRLVAVFEPLPLPPVLAVVGVLWAVATVLFPPGPDRAAGPATRLGPLAKLGAAAGGSLLMVAVGRHLKGLVVTFPYSGVLVVLETRHDLERFTRHFTRNSIGLVAFFTACHLLREQGRPVALAAGWLAHALCATALHLGRARGRPPAASGPGEGEVQAPGHGGDEARPRSSP</sequence>
<feature type="transmembrane region" description="Helical" evidence="2">
    <location>
        <begin position="78"/>
        <end position="96"/>
    </location>
</feature>
<feature type="region of interest" description="Disordered" evidence="1">
    <location>
        <begin position="233"/>
        <end position="263"/>
    </location>
</feature>
<comment type="caution">
    <text evidence="3">The sequence shown here is derived from an EMBL/GenBank/DDBJ whole genome shotgun (WGS) entry which is preliminary data.</text>
</comment>
<feature type="transmembrane region" description="Helical" evidence="2">
    <location>
        <begin position="53"/>
        <end position="71"/>
    </location>
</feature>